<gene>
    <name evidence="1" type="ORF">LY28_02794</name>
</gene>
<dbReference type="EMBL" id="QKMR01000017">
    <property type="protein sequence ID" value="PYG86768.1"/>
    <property type="molecule type" value="Genomic_DNA"/>
</dbReference>
<organism evidence="1 2">
    <name type="scientific">Ruminiclostridium sufflavum DSM 19573</name>
    <dbReference type="NCBI Taxonomy" id="1121337"/>
    <lineage>
        <taxon>Bacteria</taxon>
        <taxon>Bacillati</taxon>
        <taxon>Bacillota</taxon>
        <taxon>Clostridia</taxon>
        <taxon>Eubacteriales</taxon>
        <taxon>Oscillospiraceae</taxon>
        <taxon>Ruminiclostridium</taxon>
    </lineage>
</organism>
<evidence type="ECO:0000313" key="1">
    <source>
        <dbReference type="EMBL" id="PYG86768.1"/>
    </source>
</evidence>
<accession>A0A318XJY1</accession>
<keyword evidence="1" id="KW-0808">Transferase</keyword>
<sequence length="96" mass="10942">MSRKNPDDRIEIDLNLDELDITASESKATYEEIKDHVENNHGLKVSSLYISQVKRKLGLEVGQSYNLPKSEDARVPNCPVEKEQAITDALKHFMMI</sequence>
<keyword evidence="1" id="KW-0489">Methyltransferase</keyword>
<comment type="caution">
    <text evidence="1">The sequence shown here is derived from an EMBL/GenBank/DDBJ whole genome shotgun (WGS) entry which is preliminary data.</text>
</comment>
<dbReference type="Proteomes" id="UP000248132">
    <property type="component" value="Unassembled WGS sequence"/>
</dbReference>
<reference evidence="1 2" key="1">
    <citation type="submission" date="2018-06" db="EMBL/GenBank/DDBJ databases">
        <title>Genomic Encyclopedia of Type Strains, Phase I: the one thousand microbial genomes (KMG-I) project.</title>
        <authorList>
            <person name="Kyrpides N."/>
        </authorList>
    </citation>
    <scope>NUCLEOTIDE SEQUENCE [LARGE SCALE GENOMIC DNA]</scope>
    <source>
        <strain evidence="1 2">DSM 19573</strain>
    </source>
</reference>
<proteinExistence type="predicted"/>
<dbReference type="GO" id="GO:0008168">
    <property type="term" value="F:methyltransferase activity"/>
    <property type="evidence" value="ECO:0007669"/>
    <property type="project" value="UniProtKB-KW"/>
</dbReference>
<keyword evidence="2" id="KW-1185">Reference proteome</keyword>
<protein>
    <submittedName>
        <fullName evidence="1">23S rRNA (Uracil1939-C5)-methyltransferase</fullName>
    </submittedName>
</protein>
<dbReference type="GO" id="GO:0032259">
    <property type="term" value="P:methylation"/>
    <property type="evidence" value="ECO:0007669"/>
    <property type="project" value="UniProtKB-KW"/>
</dbReference>
<evidence type="ECO:0000313" key="2">
    <source>
        <dbReference type="Proteomes" id="UP000248132"/>
    </source>
</evidence>
<dbReference type="AlphaFoldDB" id="A0A318XJY1"/>
<name>A0A318XJY1_9FIRM</name>